<keyword evidence="1" id="KW-1133">Transmembrane helix</keyword>
<dbReference type="STRING" id="396776.A0A0J8RG66"/>
<evidence type="ECO:0000256" key="2">
    <source>
        <dbReference type="SAM" id="SignalP"/>
    </source>
</evidence>
<name>A0A0J8RG66_COCIT</name>
<dbReference type="eggNOG" id="ENOG502RCH9">
    <property type="taxonomic scope" value="Eukaryota"/>
</dbReference>
<proteinExistence type="predicted"/>
<dbReference type="AlphaFoldDB" id="A0A0J8RG66"/>
<dbReference type="InterPro" id="IPR029033">
    <property type="entry name" value="His_PPase_superfam"/>
</dbReference>
<gene>
    <name evidence="3" type="ORF">CIHG_00781</name>
</gene>
<dbReference type="SUPFAM" id="SSF53254">
    <property type="entry name" value="Phosphoglycerate mutase-like"/>
    <property type="match status" value="1"/>
</dbReference>
<organism evidence="3 4">
    <name type="scientific">Coccidioides immitis H538.4</name>
    <dbReference type="NCBI Taxonomy" id="396776"/>
    <lineage>
        <taxon>Eukaryota</taxon>
        <taxon>Fungi</taxon>
        <taxon>Dikarya</taxon>
        <taxon>Ascomycota</taxon>
        <taxon>Pezizomycotina</taxon>
        <taxon>Eurotiomycetes</taxon>
        <taxon>Eurotiomycetidae</taxon>
        <taxon>Onygenales</taxon>
        <taxon>Onygenaceae</taxon>
        <taxon>Coccidioides</taxon>
    </lineage>
</organism>
<reference evidence="4" key="1">
    <citation type="journal article" date="2010" name="Genome Res.">
        <title>Population genomic sequencing of Coccidioides fungi reveals recent hybridization and transposon control.</title>
        <authorList>
            <person name="Neafsey D.E."/>
            <person name="Barker B.M."/>
            <person name="Sharpton T.J."/>
            <person name="Stajich J.E."/>
            <person name="Park D.J."/>
            <person name="Whiston E."/>
            <person name="Hung C.-Y."/>
            <person name="McMahan C."/>
            <person name="White J."/>
            <person name="Sykes S."/>
            <person name="Heiman D."/>
            <person name="Young S."/>
            <person name="Zeng Q."/>
            <person name="Abouelleil A."/>
            <person name="Aftuck L."/>
            <person name="Bessette D."/>
            <person name="Brown A."/>
            <person name="FitzGerald M."/>
            <person name="Lui A."/>
            <person name="Macdonald J.P."/>
            <person name="Priest M."/>
            <person name="Orbach M.J."/>
            <person name="Galgiani J.N."/>
            <person name="Kirkland T.N."/>
            <person name="Cole G.T."/>
            <person name="Birren B.W."/>
            <person name="Henn M.R."/>
            <person name="Taylor J.W."/>
            <person name="Rounsley S.D."/>
        </authorList>
    </citation>
    <scope>NUCLEOTIDE SEQUENCE [LARGE SCALE GENOMIC DNA]</scope>
    <source>
        <strain evidence="4">H538.4</strain>
    </source>
</reference>
<keyword evidence="1" id="KW-0812">Transmembrane</keyword>
<dbReference type="Gene3D" id="3.40.50.1240">
    <property type="entry name" value="Phosphoglycerate mutase-like"/>
    <property type="match status" value="1"/>
</dbReference>
<keyword evidence="1" id="KW-0472">Membrane</keyword>
<feature type="signal peptide" evidence="2">
    <location>
        <begin position="1"/>
        <end position="28"/>
    </location>
</feature>
<dbReference type="EMBL" id="DS016982">
    <property type="protein sequence ID" value="KMU82999.1"/>
    <property type="molecule type" value="Genomic_DNA"/>
</dbReference>
<feature type="transmembrane region" description="Helical" evidence="1">
    <location>
        <begin position="301"/>
        <end position="323"/>
    </location>
</feature>
<dbReference type="VEuPathDB" id="FungiDB:CIHG_00781"/>
<evidence type="ECO:0000256" key="1">
    <source>
        <dbReference type="SAM" id="Phobius"/>
    </source>
</evidence>
<evidence type="ECO:0000313" key="3">
    <source>
        <dbReference type="EMBL" id="KMU82999.1"/>
    </source>
</evidence>
<keyword evidence="2" id="KW-0732">Signal</keyword>
<sequence length="346" mass="37085">MRSRSQSSGVLLTLAAILASLLATGASAETVLGAYIFSRHGDRTSKSTLPTVLTDLGYSQVYVTGQYYRERYLSDSSGSRIKGINPDIITPGQLAAFAPADEVLQNSATAFFQGLYPPVGNVAKSTLRNGTDIEAPMNGYQLMAIEQTFAGGNSEKLAWLQGASKCHNAKGAVGLNHRFLQVSRANVRAYATFLSSWVSPSCQRPTRLQRDSRLCIRHGIELVTDSSSSSFPDPSDISVRFLFNNGSIPYGKFSGLMEKISLSSKEEWCKACGSASGECATNRLGAEPLITQDRGLSTTQAGVVGAMITMGAILAAQALFMLIGGFRFVRKSKVVQVNEVAEKNVV</sequence>
<dbReference type="Proteomes" id="UP000054563">
    <property type="component" value="Unassembled WGS sequence"/>
</dbReference>
<accession>A0A0J8RG66</accession>
<protein>
    <recommendedName>
        <fullName evidence="5">Acid phosphatase</fullName>
    </recommendedName>
</protein>
<evidence type="ECO:0000313" key="4">
    <source>
        <dbReference type="Proteomes" id="UP000054563"/>
    </source>
</evidence>
<feature type="chain" id="PRO_5005308198" description="Acid phosphatase" evidence="2">
    <location>
        <begin position="29"/>
        <end position="346"/>
    </location>
</feature>
<dbReference type="OrthoDB" id="258392at2759"/>
<evidence type="ECO:0008006" key="5">
    <source>
        <dbReference type="Google" id="ProtNLM"/>
    </source>
</evidence>